<name>A0ABS7EI86_9GAMM</name>
<accession>A0ABS7EI86</accession>
<sequence>MNRPVINSCTRCNGTGYIGKWKHIANGICFECQSEHGYVRGEYQSSHRNNYRSRVARMKDKYAAEIKAKMLPDSDSILSAAPPVNSETFNTMCSLAEEGFDDEVLYDLAHQMRHSVGSDVCNASVTERRMIKEGTITIESCILKRTVLEIDGVVYDKGGNWSKSDTPYLNGVDTLDIIRFPDSKILELMKGDRIKVIS</sequence>
<organism evidence="1 2">
    <name type="scientific">Neiella holothuriorum</name>
    <dbReference type="NCBI Taxonomy" id="2870530"/>
    <lineage>
        <taxon>Bacteria</taxon>
        <taxon>Pseudomonadati</taxon>
        <taxon>Pseudomonadota</taxon>
        <taxon>Gammaproteobacteria</taxon>
        <taxon>Alteromonadales</taxon>
        <taxon>Echinimonadaceae</taxon>
        <taxon>Neiella</taxon>
    </lineage>
</organism>
<proteinExistence type="predicted"/>
<protein>
    <submittedName>
        <fullName evidence="1">Uncharacterized protein</fullName>
    </submittedName>
</protein>
<evidence type="ECO:0000313" key="1">
    <source>
        <dbReference type="EMBL" id="MBW8192000.1"/>
    </source>
</evidence>
<keyword evidence="2" id="KW-1185">Reference proteome</keyword>
<reference evidence="1" key="1">
    <citation type="submission" date="2021-07" db="EMBL/GenBank/DDBJ databases">
        <title>Neiella marina sp. nov., isolated from the intestinal content of sea cucumber Apostichopus japonicus.</title>
        <authorList>
            <person name="Bai X."/>
        </authorList>
    </citation>
    <scope>NUCLEOTIDE SEQUENCE</scope>
    <source>
        <strain evidence="1">126</strain>
    </source>
</reference>
<gene>
    <name evidence="1" type="ORF">K0504_13235</name>
</gene>
<dbReference type="Proteomes" id="UP001166251">
    <property type="component" value="Unassembled WGS sequence"/>
</dbReference>
<dbReference type="EMBL" id="JAHZSS010000017">
    <property type="protein sequence ID" value="MBW8192000.1"/>
    <property type="molecule type" value="Genomic_DNA"/>
</dbReference>
<dbReference type="RefSeq" id="WP_220104668.1">
    <property type="nucleotide sequence ID" value="NZ_JAHZSS010000017.1"/>
</dbReference>
<evidence type="ECO:0000313" key="2">
    <source>
        <dbReference type="Proteomes" id="UP001166251"/>
    </source>
</evidence>
<comment type="caution">
    <text evidence="1">The sequence shown here is derived from an EMBL/GenBank/DDBJ whole genome shotgun (WGS) entry which is preliminary data.</text>
</comment>